<feature type="compositionally biased region" description="Low complexity" evidence="1">
    <location>
        <begin position="4928"/>
        <end position="4959"/>
    </location>
</feature>
<dbReference type="InterPro" id="IPR025157">
    <property type="entry name" value="Hemagglutinin_rpt"/>
</dbReference>
<feature type="compositionally biased region" description="Polar residues" evidence="1">
    <location>
        <begin position="3890"/>
        <end position="3907"/>
    </location>
</feature>
<evidence type="ECO:0000256" key="1">
    <source>
        <dbReference type="SAM" id="MobiDB-lite"/>
    </source>
</evidence>
<name>A0ABT3KYX8_9BURK</name>
<feature type="region of interest" description="Disordered" evidence="1">
    <location>
        <begin position="4071"/>
        <end position="4094"/>
    </location>
</feature>
<dbReference type="InterPro" id="IPR008619">
    <property type="entry name" value="Filamentous_hemagglutn_rpt"/>
</dbReference>
<dbReference type="SUPFAM" id="SSF51126">
    <property type="entry name" value="Pectin lyase-like"/>
    <property type="match status" value="1"/>
</dbReference>
<feature type="region of interest" description="Disordered" evidence="1">
    <location>
        <begin position="1"/>
        <end position="46"/>
    </location>
</feature>
<evidence type="ECO:0000313" key="4">
    <source>
        <dbReference type="Proteomes" id="UP001208935"/>
    </source>
</evidence>
<evidence type="ECO:0000259" key="2">
    <source>
        <dbReference type="SMART" id="SM00912"/>
    </source>
</evidence>
<feature type="region of interest" description="Disordered" evidence="1">
    <location>
        <begin position="4520"/>
        <end position="4550"/>
    </location>
</feature>
<dbReference type="Pfam" id="PF13332">
    <property type="entry name" value="Fil_haemagg_2"/>
    <property type="match status" value="3"/>
</dbReference>
<organism evidence="3 4">
    <name type="scientific">Verminephrobacter aporrectodeae subsp. tuberculatae</name>
    <dbReference type="NCBI Taxonomy" id="1110392"/>
    <lineage>
        <taxon>Bacteria</taxon>
        <taxon>Pseudomonadati</taxon>
        <taxon>Pseudomonadota</taxon>
        <taxon>Betaproteobacteria</taxon>
        <taxon>Burkholderiales</taxon>
        <taxon>Comamonadaceae</taxon>
        <taxon>Verminephrobacter</taxon>
    </lineage>
</organism>
<dbReference type="NCBIfam" id="TIGR01901">
    <property type="entry name" value="adhes_NPXG"/>
    <property type="match status" value="1"/>
</dbReference>
<evidence type="ECO:0000313" key="3">
    <source>
        <dbReference type="EMBL" id="MCW5323549.1"/>
    </source>
</evidence>
<feature type="compositionally biased region" description="Polar residues" evidence="1">
    <location>
        <begin position="4071"/>
        <end position="4080"/>
    </location>
</feature>
<accession>A0ABT3KYX8</accession>
<feature type="domain" description="Filamentous haemagglutinin FhaB/tRNA nuclease CdiA-like TPS" evidence="2">
    <location>
        <begin position="94"/>
        <end position="214"/>
    </location>
</feature>
<dbReference type="SMART" id="SM00912">
    <property type="entry name" value="Haemagg_act"/>
    <property type="match status" value="1"/>
</dbReference>
<sequence>MASPAGATTSISRSPRVSEAMPRTTTVNRHTEPHLNGSSAGCTPAPRPWLRRTARVFSALFLAQTLLAMPPAYAQLRATPGAPSGQKPLIDAAANGTPIVLIAPPSKSGVSRNQYEQFNVGPQGLILNNSTGTVQTRIGGWITGNLQLGLTPARIILNEVAGPNTSRLGGSVEVGGQRADVVIANPNGISCDGCGFLNTDRATLSTGRPQFGADNAITGLDVRQGLIHVGPGGLSATEQQQLELYARGLVVEGQINAHNLQSVIGANRVLYGAPGALPESSAHEGTGTAPRFAVDIKALGGMYAGQLYLIATEKGLGVNSVGRSATTAGNMLLSVNGDLTLKDSYSAGNTRLVSTGRTTLTGQTLATGNVAIVAPGQLVNSGALQAKTLELDTPGIDNSGSIAQTAPGRSLALVLPGGLENSGQMHTPGDLSIQAAAVTNRGAAAGRLSAGGSLQVVATSLQLTGQRLQANGNVTVQAQTLRATDTGVSAGGDVTLESQGPLDISGTTVSANGKTRVSGSETALGNARIAALGDVQITSSGAVTAHAADISSNAALSVQGSRVDMRASTLGAKQTARIRAGAEIRLDDSRLTAEQQVQLQGRGISTAGATLSADKISIDAGTARLDNQAGKIQASSAAADALTVRATGIDNQSGELRANGGLTLDARGGLLNNQEGMLTGTTGTLTNLGGLTNNGGTLHTRGDLSISGTMLDNSQGTIVTAGNLSVRTPGRAIDNTAGLLQAGGSVLLDSGSAELKNAAGTVLAGADLTVHAGTVDSAAGTLTAGGRMTVTATELQARGAKLGSGAAMDLTSSGDAQLGTAAVNAGGDLVIRSAGVQAVGATLASNGDVQIAGSSSITGGNWSAQGQLTATSQGALDVTGGALLAGSKIAAQGQGITTDNAKVDSQSVTLNAGRGALSNAGGQISATATSGTALSISANGIHNAGGTLSSAADAGLNAGTQAIDNTGGKILVAGALQMQTSALLNRNGTLSTDSALNLQGMSLNNQGGTIQTRRDLHINTAGQTLDNTAGQLIAGGNATLHAATLGNTGGTISAGGSAQVQATALDTTRGRISGTRQLDILVTRRLTADAATLETEGRFTAGAADVDASAAHIRAGQTLSMNASGELNVRSATLAAQGAQAGDVQLSAGSIAADDARITGDAGVSLNSGGAISLGSAQLTALQTLSAQAGGTLSADAATLKTNAHLKLSGARITAVGATASAGGKAELSARTGAATLDQATVLAGDTVQVTAVGIGARGASMGAGNNATLDAASGDLTAPDLLLQSRSGAIRVHAANVNVAGSTPLVDATPPTRGLLAGQDIEVLATGAVDLSRALTNAGANVRIRAQDALTNTAGRIIAGGQASLAGAALNNQGGTVDANGALDITVGNGLVRNDQGRISTRSALSISAPTGALSSLSNVAGVIEARGALSARLQHLDNQDGRIVALAGLALSGGAMNNTGGLLASEGQLSIDTQGQAFSGDQGKLLSTQGNVTLSAGALSLNQANVLAQGQVALTGTQATADSASFQANTGALQIDVGRGAATLDKARLLAGQDIALAAGASALNGATLTSGANTTLSTDALQASQAQIDTQGHFSATARGAVSADRARIAAGGNAGIAATQGIAVNGGSVSAQRVDLDAGSGVLNNASGNLVAHAGTGTAMTLKGQGLVNDAATITANADLAIDAGAENLSNAAGKILAVGAATVRSTGLRTVDGTIAANGALTIDAAQAHANAETDGTGGTLRSGQALTLSAGSTTLNRATLSSGTHTTLRTGALQALEARIDAQGNLSAAATGAVSAGQARIAAGGGATLGATRGIDVHHASVSARTIDLDAGSGVLDNTAGSLSAAATTGTAIRLQSQGLRNDGATIASAADLSANAGAGEIRNAAGSIMAVGAADVRSTGLHNAGGTIAANGALVLNAAQANAATRTDNRRGTIRSAQSSLELSTGELLNSRDNGTDAGSVISAATDLRITATGPVDNSRSDISGGNDVRIAATGAVANAQGRIAAGRDASVTAHALDNRSGAIIGTRDTSATAGVGGVANDNGTIQAGKNLTLASAGAVDNTSGQLTAAQQLDLRSAALTNTRGRISAQTGAATLTVSSYTGHAASTVAGAALSLDTQGGALTATGSTFGSGAGMLLRAGAAQLDDASIRSGAALDARTTGLQANRADVQAAGPLSADAGTGAFDAASSHWRSEQSVALSGAAFVLTDATASANQSVAVTGTRMDATRARITSLGDVSVVASNGALHLGNAHLRAGQDLTATGTGAGTTAGMQALAGRDLTLGQGTHFDFAAQEYQFGRDLTVRSQGMSTAGRRITARNLTLDAGSGALHNQGATLQATGDASVRGTGVNNQDGVIAANGQATVSAGSGILNNAGGQTYSTQGALSLSGGSIANASGTVSAATDVRISGGSLDNAGRSIVAGRNLTAQLSGSVNNAGGRLIANTGAASITAEGIDNRSATISGATRTTAQAGSGSLLNTGGQVTGQNVHVGGAVRNSAGVISGSHSVSMTTLDLDNDAGVIESGAGGIRIDTQGHALKNTRSGSTRGIVSQGSIHVAAGAIDNQTGYVGANGGLHVTQSSSIDNRGGTLLGQGNSSVSTRGTLNNQGGSILSGADLDVRAAAVDNSHSGTIYAAQDLSVSATSIDNSHTKNGSYTTGLLAGGSASIRSATIDNTRGAIVSLNETSVQARRSLDNTQGQIAGDSVTMDTPVLTNTAGRVDAQQRMTLKVARLGTDGVLASNGAMDLQLQGDYLNTGTVSSNGKLSISTTGSYTNQGRVSTRDDLSLSAQSIDNQSGATIDSRTTSLSARAHVNNQGLINSTDGLTRITAAVLNNTGRIYGDGIAITGATHNSAGAGGGAVIASRGGDVTLHGALHNTDGAQVFSLGSIQINGAARNHGSTINAMRNVAITGTLSNTNADLRTGTQMRSEVVSELYITPEHGTTRYNASELDWTASKAGTYVLPSRTYPADTFGSLWIRPGGQQTCSNILDPCTSSFLYSDDDPIWTRFGIASPSTLAQPVLPTDVSGLNRGCISISGGEQGSTTERITYGPCGAYWESVDARARAVAAKQVQLDASIEAFNSNLETRSVANWYETRITGRTINETSVETSKPGYVLAGGNISLNGGTNSDSVIIAGGSVDAAGVNNHASAGTRVTTSAGTMVFSRRKHHGGLTGLFGNEHSREVSAPQPIPDASVTQSFNLPIVQLQSHGSPQAPSSGGTSTPVGGATASVPDVGASTSAARRVNPADAVTDTTRGGTLSADAGAAPQVQTTTTTRAPGAPDVAGTLIARGAAVSVETGQRPDAQTPAVAADAGTRPRSTTTNSLTASLDAAPQAALPGSVLAAGLRAGQLVAITTSLTRFADAAKVQPIQAAAVDTTSTRRAGPAQIKAAGYTTVMATGAVRAPDNQLFTLNHLPRAALVETDPAFTNYRTWVSSAYMLTQLSINPERTLKLYGDGFAEQRLIDDQIMALTGRRFLSNYQSTEDEYQDLLDAGVMFAQRYQLSPGVALSAEQMALLTTDIVWLQARETHLPDGSTVQTLVPTVYLRRPVAGDLTPTGALIAGANVSVRSPGDLSNTGTILATGDALAGDGRLTISGRNVVNTGTLAGNAISVDAQQTLDNAGGVVQGIGTGSHIAFNARDVILRTTTQTSVREIAGPNGSSTGTHTHVDRVATLSADSVRLAARNNIDLRGATVQASGDLVATAGGAITSHALQTGYALNVPLGQGGAQGRSSQYHSAATTQQLTTLNAGQALSITAAGDARFSGTNASAGTDLTVQARNVTIEAAKNSLTIDQQNARKDAYHRIAQTNETLVGGAFTAGRNATLIANGAKADGQGNVTAVGATIAAGTGQASLIANNDVTVQNATTGHGQASESYDRRSGLFSNKSTQRAEGSQSTRVAGSSITGNTVLLRAGNDVTLQASQINASSDAYISAGRDVNVTTAQESSSASSLFEQNRRGLSANLGQISVGKSAQKQTQALQSTTQVGSSISGANVAITAGRDATFVASTVLADQDVAVRAGRNILLYTATDTENSQTQAQSSATVIGLAPTGLSGRFTMFGKNSASQAGRGSTTREHTSGLSATGGNLTLTAGTDAQYKGTGQGNVIGQGAVLLAKDRVSVTGNAVDLQATQDTSHSAMDSRSRSVIAGSQLAGALGTAVTMIGDRITGADNTSSSSRLQAAQTLKAGYDAYKLANIVQQGGAQALTDTSAGIGVSATLSVTKSEEHASRSDSTSRGSSVQAARMDITSREGDLKARGAKLQAQDITLDAAKKLDLGAATNSTQQQSKNKSSGLGMGVTLGVGEQTGISFQLNAGQSRGQANGSEITYDNTQVLASNHLHVRSGGDTELRGAQLAGKRVTTDIQGKLLIETLQDQSQYQSQQSSSGVNVSVCVPPLCYGVPVTGSVSASKTTVDHNYQSATGQSGIAAGDGGYDIRVKGATELRGGAITSTAPSGKNRLQTESLRFIDLDNKQDTSANADSISLGYGGAGAIATIAGNAASNILGNSAARAGLPDSGGARSQTQSVISPGQVTFTGEDPDGSSAQALATLTARDPSTANQSLKNNLTLVEAQDIAKNQQKAQDDIRAAGIIGSMGAQAIGDIAQKNGWVEGSAQKVLLHGALGAGLALVGGGNAGAGFVSGAANELAVGAMASYLEANGIPRGSEEHRQLMLASSAALGTVVGKATGGTATDVALSGQTAKGATENNYLNHLELSERARKQRECRGGSADACQAVKALDAVSVSRNAAVRDELFATSTEQIALGQQRTQFSISVEQAHQIQDDLGKTMAGLATLKDAWQTELSGTTDARKRADLSLQIKTADNHIRQIATLGKDNLQLLYAKTGDPDYLKRNLVLEKATNGDALAAALSGGMSAMPGRPIFGGKAPNRAAMSAGAESPGYGQRTPGYGKTTSDAQGNPLPTAGATPNTSTPAPTNTTGNTTVTGNAAAPATSAKGESPNYGQQISGYGKTTHTDAQGNPLPTAGTPNTSTPTTRTPSDNTTVTFKDPVIATGNAAATDAKTIALATQYGYKFNSDGTYTGPNKGPLTHVGTAADGVTPVFQRPGGEYFTLNSAGKQETVLRGDTGNGIQWKKPIGGGSQVEQNRIAGREFQDASSQASGFPENFKGVPVTLPDGRRVTTIPDHMAKTFGIVETKHAVSLSMNDQFRAQLQRADEKKVPFTLVVSPSNKVISKNLWDAIHKIKGAVYQFDKATGVYTLISERPVK</sequence>
<dbReference type="Pfam" id="PF05860">
    <property type="entry name" value="TPS"/>
    <property type="match status" value="1"/>
</dbReference>
<feature type="compositionally biased region" description="Polar residues" evidence="1">
    <location>
        <begin position="2599"/>
        <end position="2614"/>
    </location>
</feature>
<dbReference type="InterPro" id="IPR008638">
    <property type="entry name" value="FhaB/CdiA-like_TPS"/>
</dbReference>
<dbReference type="InterPro" id="IPR011050">
    <property type="entry name" value="Pectin_lyase_fold/virulence"/>
</dbReference>
<comment type="caution">
    <text evidence="3">The sequence shown here is derived from an EMBL/GenBank/DDBJ whole genome shotgun (WGS) entry which is preliminary data.</text>
</comment>
<proteinExistence type="predicted"/>
<feature type="region of interest" description="Disordered" evidence="1">
    <location>
        <begin position="3876"/>
        <end position="3907"/>
    </location>
</feature>
<dbReference type="NCBIfam" id="TIGR01731">
    <property type="entry name" value="fil_hemag_20aa"/>
    <property type="match status" value="39"/>
</dbReference>
<dbReference type="Gene3D" id="2.160.20.10">
    <property type="entry name" value="Single-stranded right-handed beta-helix, Pectin lyase-like"/>
    <property type="match status" value="1"/>
</dbReference>
<keyword evidence="4" id="KW-1185">Reference proteome</keyword>
<feature type="region of interest" description="Disordered" evidence="1">
    <location>
        <begin position="4889"/>
        <end position="5011"/>
    </location>
</feature>
<feature type="compositionally biased region" description="Polar residues" evidence="1">
    <location>
        <begin position="4527"/>
        <end position="4542"/>
    </location>
</feature>
<feature type="compositionally biased region" description="Polar residues" evidence="1">
    <location>
        <begin position="4967"/>
        <end position="4984"/>
    </location>
</feature>
<feature type="region of interest" description="Disordered" evidence="1">
    <location>
        <begin position="3214"/>
        <end position="3289"/>
    </location>
</feature>
<feature type="region of interest" description="Disordered" evidence="1">
    <location>
        <begin position="4228"/>
        <end position="4252"/>
    </location>
</feature>
<feature type="compositionally biased region" description="Low complexity" evidence="1">
    <location>
        <begin position="3221"/>
        <end position="3237"/>
    </location>
</feature>
<feature type="compositionally biased region" description="Low complexity" evidence="1">
    <location>
        <begin position="4989"/>
        <end position="5011"/>
    </location>
</feature>
<gene>
    <name evidence="3" type="ORF">D5039_21090</name>
</gene>
<protein>
    <submittedName>
        <fullName evidence="3">Filamentous hemagglutinin N-terminal domain-containing protein</fullName>
    </submittedName>
</protein>
<dbReference type="Proteomes" id="UP001208935">
    <property type="component" value="Unassembled WGS sequence"/>
</dbReference>
<feature type="compositionally biased region" description="Polar residues" evidence="1">
    <location>
        <begin position="1"/>
        <end position="15"/>
    </location>
</feature>
<dbReference type="InterPro" id="IPR012334">
    <property type="entry name" value="Pectin_lyas_fold"/>
</dbReference>
<feature type="region of interest" description="Disordered" evidence="1">
    <location>
        <begin position="2595"/>
        <end position="2614"/>
    </location>
</feature>
<dbReference type="EMBL" id="QZCW01000005">
    <property type="protein sequence ID" value="MCW5323549.1"/>
    <property type="molecule type" value="Genomic_DNA"/>
</dbReference>
<feature type="region of interest" description="Disordered" evidence="1">
    <location>
        <begin position="3303"/>
        <end position="3330"/>
    </location>
</feature>
<dbReference type="InterPro" id="IPR010069">
    <property type="entry name" value="CdiA_FHA1_rpt"/>
</dbReference>
<reference evidence="4" key="1">
    <citation type="submission" date="2023-07" db="EMBL/GenBank/DDBJ databases">
        <title>Verminephrobacter genomes.</title>
        <authorList>
            <person name="Lund M.B."/>
        </authorList>
    </citation>
    <scope>NUCLEOTIDE SEQUENCE [LARGE SCALE GENOMIC DNA]</scope>
    <source>
        <strain evidence="4">AtM5-05</strain>
    </source>
</reference>
<dbReference type="Pfam" id="PF05594">
    <property type="entry name" value="Fil_haemagg"/>
    <property type="match status" value="18"/>
</dbReference>